<evidence type="ECO:0000259" key="1">
    <source>
        <dbReference type="PROSITE" id="PS50801"/>
    </source>
</evidence>
<name>A0AAW6QVF4_9GAMM</name>
<dbReference type="SUPFAM" id="SSF52091">
    <property type="entry name" value="SpoIIaa-like"/>
    <property type="match status" value="1"/>
</dbReference>
<protein>
    <submittedName>
        <fullName evidence="2">STAS domain-containing protein</fullName>
    </submittedName>
</protein>
<accession>A0AAW6QVF4</accession>
<proteinExistence type="predicted"/>
<dbReference type="RefSeq" id="WP_172588308.1">
    <property type="nucleotide sequence ID" value="NZ_BLRE01000048.1"/>
</dbReference>
<reference evidence="2" key="2">
    <citation type="submission" date="2019-04" db="EMBL/GenBank/DDBJ databases">
        <authorList>
            <person name="Zou H."/>
        </authorList>
    </citation>
    <scope>NUCLEOTIDE SEQUENCE</scope>
    <source>
        <strain evidence="2">2015oxa</strain>
    </source>
</reference>
<dbReference type="Proteomes" id="UP001152518">
    <property type="component" value="Unassembled WGS sequence"/>
</dbReference>
<comment type="caution">
    <text evidence="2">The sequence shown here is derived from an EMBL/GenBank/DDBJ whole genome shotgun (WGS) entry which is preliminary data.</text>
</comment>
<dbReference type="Pfam" id="PF01740">
    <property type="entry name" value="STAS"/>
    <property type="match status" value="1"/>
</dbReference>
<evidence type="ECO:0000313" key="2">
    <source>
        <dbReference type="EMBL" id="MDG5899421.1"/>
    </source>
</evidence>
<dbReference type="InterPro" id="IPR002645">
    <property type="entry name" value="STAS_dom"/>
</dbReference>
<dbReference type="InterPro" id="IPR036513">
    <property type="entry name" value="STAS_dom_sf"/>
</dbReference>
<dbReference type="CDD" id="cd07043">
    <property type="entry name" value="STAS_anti-anti-sigma_factors"/>
    <property type="match status" value="1"/>
</dbReference>
<dbReference type="Gene3D" id="3.30.750.24">
    <property type="entry name" value="STAS domain"/>
    <property type="match status" value="1"/>
</dbReference>
<organism evidence="2">
    <name type="scientific">Shewanella xiamenensis</name>
    <dbReference type="NCBI Taxonomy" id="332186"/>
    <lineage>
        <taxon>Bacteria</taxon>
        <taxon>Pseudomonadati</taxon>
        <taxon>Pseudomonadota</taxon>
        <taxon>Gammaproteobacteria</taxon>
        <taxon>Alteromonadales</taxon>
        <taxon>Shewanellaceae</taxon>
        <taxon>Shewanella</taxon>
    </lineage>
</organism>
<feature type="domain" description="STAS" evidence="1">
    <location>
        <begin position="1"/>
        <end position="94"/>
    </location>
</feature>
<sequence length="94" mass="10961">MSNIQTIILPERFDFYYHKNFTRDYQKILTLKDVNHIILDFSRVLYLDSSALGMMVLLYRKAQEKGMSTSVKGAHGQAEEILTVANMQKIYIIE</sequence>
<gene>
    <name evidence="2" type="ORF">E2650_05780</name>
</gene>
<reference evidence="2" key="1">
    <citation type="journal article" date="2019" name="Int J Environ Res Public Health">
        <title>Characterization of Chromosome-Mediated BlaOXA-894 in Shewanella xiamenensis Isolated from Pig Wastewater.</title>
        <authorList>
            <person name="Zou H."/>
            <person name="Zhou Z."/>
            <person name="Xia H."/>
            <person name="Zhao Q."/>
            <person name="Li X."/>
        </authorList>
    </citation>
    <scope>NUCLEOTIDE SEQUENCE</scope>
    <source>
        <strain evidence="2">2015oxa</strain>
    </source>
</reference>
<dbReference type="AlphaFoldDB" id="A0AAW6QVF4"/>
<dbReference type="PROSITE" id="PS50801">
    <property type="entry name" value="STAS"/>
    <property type="match status" value="1"/>
</dbReference>
<dbReference type="EMBL" id="SUNE01000003">
    <property type="protein sequence ID" value="MDG5899421.1"/>
    <property type="molecule type" value="Genomic_DNA"/>
</dbReference>